<dbReference type="EMBL" id="GBXM01005869">
    <property type="protein sequence ID" value="JAI02709.1"/>
    <property type="molecule type" value="Transcribed_RNA"/>
</dbReference>
<reference evidence="1" key="2">
    <citation type="journal article" date="2015" name="Fish Shellfish Immunol.">
        <title>Early steps in the European eel (Anguilla anguilla)-Vibrio vulnificus interaction in the gills: Role of the RtxA13 toxin.</title>
        <authorList>
            <person name="Callol A."/>
            <person name="Pajuelo D."/>
            <person name="Ebbesson L."/>
            <person name="Teles M."/>
            <person name="MacKenzie S."/>
            <person name="Amaro C."/>
        </authorList>
    </citation>
    <scope>NUCLEOTIDE SEQUENCE</scope>
</reference>
<name>A0A0E9XLX2_ANGAN</name>
<dbReference type="AlphaFoldDB" id="A0A0E9XLX2"/>
<sequence length="38" mass="4479">MKKIPVFGIRPSVSFFSVYGFGQEFSFRCIPILKLIYY</sequence>
<evidence type="ECO:0000313" key="1">
    <source>
        <dbReference type="EMBL" id="JAI02709.1"/>
    </source>
</evidence>
<reference evidence="1" key="1">
    <citation type="submission" date="2014-11" db="EMBL/GenBank/DDBJ databases">
        <authorList>
            <person name="Amaro Gonzalez C."/>
        </authorList>
    </citation>
    <scope>NUCLEOTIDE SEQUENCE</scope>
</reference>
<protein>
    <submittedName>
        <fullName evidence="1">Uncharacterized protein</fullName>
    </submittedName>
</protein>
<proteinExistence type="predicted"/>
<organism evidence="1">
    <name type="scientific">Anguilla anguilla</name>
    <name type="common">European freshwater eel</name>
    <name type="synonym">Muraena anguilla</name>
    <dbReference type="NCBI Taxonomy" id="7936"/>
    <lineage>
        <taxon>Eukaryota</taxon>
        <taxon>Metazoa</taxon>
        <taxon>Chordata</taxon>
        <taxon>Craniata</taxon>
        <taxon>Vertebrata</taxon>
        <taxon>Euteleostomi</taxon>
        <taxon>Actinopterygii</taxon>
        <taxon>Neopterygii</taxon>
        <taxon>Teleostei</taxon>
        <taxon>Anguilliformes</taxon>
        <taxon>Anguillidae</taxon>
        <taxon>Anguilla</taxon>
    </lineage>
</organism>
<accession>A0A0E9XLX2</accession>